<dbReference type="EMBL" id="CP003360">
    <property type="protein sequence ID" value="AFM25589.1"/>
    <property type="molecule type" value="Genomic_DNA"/>
</dbReference>
<evidence type="ECO:0000256" key="1">
    <source>
        <dbReference type="SAM" id="MobiDB-lite"/>
    </source>
</evidence>
<accession>I4C7P8</accession>
<feature type="region of interest" description="Disordered" evidence="1">
    <location>
        <begin position="1"/>
        <end position="24"/>
    </location>
</feature>
<organism evidence="2 3">
    <name type="scientific">Desulfomonile tiedjei (strain ATCC 49306 / DSM 6799 / DCB-1)</name>
    <dbReference type="NCBI Taxonomy" id="706587"/>
    <lineage>
        <taxon>Bacteria</taxon>
        <taxon>Pseudomonadati</taxon>
        <taxon>Thermodesulfobacteriota</taxon>
        <taxon>Desulfomonilia</taxon>
        <taxon>Desulfomonilales</taxon>
        <taxon>Desulfomonilaceae</taxon>
        <taxon>Desulfomonile</taxon>
    </lineage>
</organism>
<evidence type="ECO:0000313" key="3">
    <source>
        <dbReference type="Proteomes" id="UP000006055"/>
    </source>
</evidence>
<dbReference type="Proteomes" id="UP000006055">
    <property type="component" value="Chromosome"/>
</dbReference>
<reference evidence="3" key="1">
    <citation type="submission" date="2012-06" db="EMBL/GenBank/DDBJ databases">
        <title>Complete sequence of chromosome of Desulfomonile tiedjei DSM 6799.</title>
        <authorList>
            <person name="Lucas S."/>
            <person name="Copeland A."/>
            <person name="Lapidus A."/>
            <person name="Glavina del Rio T."/>
            <person name="Dalin E."/>
            <person name="Tice H."/>
            <person name="Bruce D."/>
            <person name="Goodwin L."/>
            <person name="Pitluck S."/>
            <person name="Peters L."/>
            <person name="Ovchinnikova G."/>
            <person name="Zeytun A."/>
            <person name="Lu M."/>
            <person name="Kyrpides N."/>
            <person name="Mavromatis K."/>
            <person name="Ivanova N."/>
            <person name="Brettin T."/>
            <person name="Detter J.C."/>
            <person name="Han C."/>
            <person name="Larimer F."/>
            <person name="Land M."/>
            <person name="Hauser L."/>
            <person name="Markowitz V."/>
            <person name="Cheng J.-F."/>
            <person name="Hugenholtz P."/>
            <person name="Woyke T."/>
            <person name="Wu D."/>
            <person name="Spring S."/>
            <person name="Schroeder M."/>
            <person name="Brambilla E."/>
            <person name="Klenk H.-P."/>
            <person name="Eisen J.A."/>
        </authorList>
    </citation>
    <scope>NUCLEOTIDE SEQUENCE [LARGE SCALE GENOMIC DNA]</scope>
    <source>
        <strain evidence="3">ATCC 49306 / DSM 6799 / DCB-1</strain>
    </source>
</reference>
<name>I4C7P8_DESTA</name>
<dbReference type="KEGG" id="dti:Desti_2920"/>
<keyword evidence="3" id="KW-1185">Reference proteome</keyword>
<proteinExistence type="predicted"/>
<dbReference type="AlphaFoldDB" id="I4C7P8"/>
<gene>
    <name evidence="2" type="ordered locus">Desti_2920</name>
</gene>
<dbReference type="HOGENOM" id="CLU_3117198_0_0_7"/>
<protein>
    <submittedName>
        <fullName evidence="2">Uncharacterized protein</fullName>
    </submittedName>
</protein>
<evidence type="ECO:0000313" key="2">
    <source>
        <dbReference type="EMBL" id="AFM25589.1"/>
    </source>
</evidence>
<sequence length="50" mass="5591">MRSRHVSEAKSGGAVRSEGDMPGPVNNRFLNIPFMKAHWYVSFIQGGNRT</sequence>